<dbReference type="AlphaFoldDB" id="A0A7D5R2D3"/>
<dbReference type="OrthoDB" id="3350at2157"/>
<evidence type="ECO:0000313" key="1">
    <source>
        <dbReference type="EMBL" id="QLH02859.1"/>
    </source>
</evidence>
<protein>
    <recommendedName>
        <fullName evidence="3">Type IV pilin</fullName>
    </recommendedName>
</protein>
<dbReference type="GeneID" id="56059263"/>
<proteinExistence type="predicted"/>
<reference evidence="1 2" key="1">
    <citation type="submission" date="2018-02" db="EMBL/GenBank/DDBJ databases">
        <title>Complete genome of Nitrosopumilus cobalaminigenes HCA1.</title>
        <authorList>
            <person name="Qin W."/>
            <person name="Zheng Y."/>
            <person name="Stahl D.A."/>
        </authorList>
    </citation>
    <scope>NUCLEOTIDE SEQUENCE [LARGE SCALE GENOMIC DNA]</scope>
    <source>
        <strain evidence="1 2">HCA1</strain>
    </source>
</reference>
<dbReference type="Proteomes" id="UP000509771">
    <property type="component" value="Chromosome"/>
</dbReference>
<accession>A0A7D5R2D3</accession>
<evidence type="ECO:0008006" key="3">
    <source>
        <dbReference type="Google" id="ProtNLM"/>
    </source>
</evidence>
<gene>
    <name evidence="1" type="ORF">C5F47_04485</name>
</gene>
<dbReference type="EMBL" id="CP026993">
    <property type="protein sequence ID" value="QLH02859.1"/>
    <property type="molecule type" value="Genomic_DNA"/>
</dbReference>
<keyword evidence="2" id="KW-1185">Reference proteome</keyword>
<dbReference type="KEGG" id="ncl:C5F47_04485"/>
<name>A0A7D5R2D3_9ARCH</name>
<dbReference type="RefSeq" id="WP_179361710.1">
    <property type="nucleotide sequence ID" value="NZ_CP026993.1"/>
</dbReference>
<evidence type="ECO:0000313" key="2">
    <source>
        <dbReference type="Proteomes" id="UP000509771"/>
    </source>
</evidence>
<organism evidence="1 2">
    <name type="scientific">Nitrosopumilus cobalaminigenes</name>
    <dbReference type="NCBI Taxonomy" id="1470066"/>
    <lineage>
        <taxon>Archaea</taxon>
        <taxon>Nitrososphaerota</taxon>
        <taxon>Nitrososphaeria</taxon>
        <taxon>Nitrosopumilales</taxon>
        <taxon>Nitrosopumilaceae</taxon>
        <taxon>Nitrosopumilus</taxon>
    </lineage>
</organism>
<sequence>MKTKLSKKRAISTVLTTVIILVSSVVLGSGVVLYGTSLFQGGTQTEAISVSGVKMWVHGTASDGLAWGAAKIRNTGDKVLSIDKIDVRGSEIPFSQWYADTSVNATTFQLALNFTGWSGTAGNLVDDTTCTTSSTVEIGLSSEKTDASSICANAATGPIGLSPGESGVIYFKLTNGTITSLDSGSNITINIFAGKAGAPQSVTVSGVTNTG</sequence>